<dbReference type="AlphaFoldDB" id="A0A0E9UGK7"/>
<organism evidence="1">
    <name type="scientific">Anguilla anguilla</name>
    <name type="common">European freshwater eel</name>
    <name type="synonym">Muraena anguilla</name>
    <dbReference type="NCBI Taxonomy" id="7936"/>
    <lineage>
        <taxon>Eukaryota</taxon>
        <taxon>Metazoa</taxon>
        <taxon>Chordata</taxon>
        <taxon>Craniata</taxon>
        <taxon>Vertebrata</taxon>
        <taxon>Euteleostomi</taxon>
        <taxon>Actinopterygii</taxon>
        <taxon>Neopterygii</taxon>
        <taxon>Teleostei</taxon>
        <taxon>Anguilliformes</taxon>
        <taxon>Anguillidae</taxon>
        <taxon>Anguilla</taxon>
    </lineage>
</organism>
<dbReference type="EMBL" id="GBXM01043675">
    <property type="protein sequence ID" value="JAH64902.1"/>
    <property type="molecule type" value="Transcribed_RNA"/>
</dbReference>
<sequence>MIVTTSIGPMTPVPTMKVVLSRSSSRMRCPET</sequence>
<protein>
    <submittedName>
        <fullName evidence="1">Uncharacterized protein</fullName>
    </submittedName>
</protein>
<reference evidence="1" key="1">
    <citation type="submission" date="2014-11" db="EMBL/GenBank/DDBJ databases">
        <authorList>
            <person name="Amaro Gonzalez C."/>
        </authorList>
    </citation>
    <scope>NUCLEOTIDE SEQUENCE</scope>
</reference>
<reference evidence="1" key="2">
    <citation type="journal article" date="2015" name="Fish Shellfish Immunol.">
        <title>Early steps in the European eel (Anguilla anguilla)-Vibrio vulnificus interaction in the gills: Role of the RtxA13 toxin.</title>
        <authorList>
            <person name="Callol A."/>
            <person name="Pajuelo D."/>
            <person name="Ebbesson L."/>
            <person name="Teles M."/>
            <person name="MacKenzie S."/>
            <person name="Amaro C."/>
        </authorList>
    </citation>
    <scope>NUCLEOTIDE SEQUENCE</scope>
</reference>
<evidence type="ECO:0000313" key="1">
    <source>
        <dbReference type="EMBL" id="JAH64902.1"/>
    </source>
</evidence>
<proteinExistence type="predicted"/>
<accession>A0A0E9UGK7</accession>
<name>A0A0E9UGK7_ANGAN</name>